<proteinExistence type="predicted"/>
<sequence>MFTLSRSVLASCALALSVLASDETANISVKPTCPVGFSITLFEDDFSHGISPLKWTYDLGTSYDGGPPQWGTGEIQTYTKHKSNIDTTPYGTLKITPRVNNGSWTSARIETTAIWDFSCHRGERVRAEARLKLGTNSPSQSLGIWPAFWSIGSALRGNYQNWPAIGEIDILESINADPRTFTTVHCGDAPGGPCNEFSGLGSSNTALKRGVWQTIAVEIDRRHHFLWPAKKNEESIRWYVNNKLQWTLKQSELNDTDAWAAVVGNPKMLLLNVAVGGSFPDAIAGMKTPTNETLGGDGAALEVDYVGVYAGVL</sequence>
<dbReference type="InterPro" id="IPR013320">
    <property type="entry name" value="ConA-like_dom_sf"/>
</dbReference>
<dbReference type="Pfam" id="PF26113">
    <property type="entry name" value="GH16_XgeA"/>
    <property type="match status" value="1"/>
</dbReference>
<dbReference type="Proteomes" id="UP000039046">
    <property type="component" value="Unassembled WGS sequence"/>
</dbReference>
<dbReference type="STRING" id="1531966.A0A0A1T798"/>
<organism evidence="3 4">
    <name type="scientific">[Torrubiella] hemipterigena</name>
    <dbReference type="NCBI Taxonomy" id="1531966"/>
    <lineage>
        <taxon>Eukaryota</taxon>
        <taxon>Fungi</taxon>
        <taxon>Dikarya</taxon>
        <taxon>Ascomycota</taxon>
        <taxon>Pezizomycotina</taxon>
        <taxon>Sordariomycetes</taxon>
        <taxon>Hypocreomycetidae</taxon>
        <taxon>Hypocreales</taxon>
        <taxon>Clavicipitaceae</taxon>
        <taxon>Clavicipitaceae incertae sedis</taxon>
        <taxon>'Torrubiella' clade</taxon>
    </lineage>
</organism>
<dbReference type="PROSITE" id="PS51762">
    <property type="entry name" value="GH16_2"/>
    <property type="match status" value="1"/>
</dbReference>
<dbReference type="Gene3D" id="2.60.120.200">
    <property type="match status" value="1"/>
</dbReference>
<name>A0A0A1T798_9HYPO</name>
<reference evidence="3 4" key="1">
    <citation type="journal article" date="2015" name="Genome Announc.">
        <title>Draft Genome Sequence and Gene Annotation of the Entomopathogenic Fungus Verticillium hemipterigenum.</title>
        <authorList>
            <person name="Horn F."/>
            <person name="Habel A."/>
            <person name="Scharf D.H."/>
            <person name="Dworschak J."/>
            <person name="Brakhage A.A."/>
            <person name="Guthke R."/>
            <person name="Hertweck C."/>
            <person name="Linde J."/>
        </authorList>
    </citation>
    <scope>NUCLEOTIDE SEQUENCE [LARGE SCALE GENOMIC DNA]</scope>
</reference>
<keyword evidence="4" id="KW-1185">Reference proteome</keyword>
<feature type="signal peptide" evidence="1">
    <location>
        <begin position="1"/>
        <end position="20"/>
    </location>
</feature>
<dbReference type="PANTHER" id="PTHR10963:SF60">
    <property type="entry name" value="GRAM-NEGATIVE BACTERIA-BINDING PROTEIN 1-RELATED"/>
    <property type="match status" value="1"/>
</dbReference>
<keyword evidence="1" id="KW-0732">Signal</keyword>
<dbReference type="PANTHER" id="PTHR10963">
    <property type="entry name" value="GLYCOSYL HYDROLASE-RELATED"/>
    <property type="match status" value="1"/>
</dbReference>
<dbReference type="HOGENOM" id="CLU_019533_3_0_1"/>
<accession>A0A0A1T798</accession>
<dbReference type="GO" id="GO:0004553">
    <property type="term" value="F:hydrolase activity, hydrolyzing O-glycosyl compounds"/>
    <property type="evidence" value="ECO:0007669"/>
    <property type="project" value="InterPro"/>
</dbReference>
<dbReference type="InterPro" id="IPR000757">
    <property type="entry name" value="Beta-glucanase-like"/>
</dbReference>
<protein>
    <recommendedName>
        <fullName evidence="2">GH16 domain-containing protein</fullName>
    </recommendedName>
</protein>
<evidence type="ECO:0000256" key="1">
    <source>
        <dbReference type="SAM" id="SignalP"/>
    </source>
</evidence>
<feature type="chain" id="PRO_5001979357" description="GH16 domain-containing protein" evidence="1">
    <location>
        <begin position="21"/>
        <end position="313"/>
    </location>
</feature>
<gene>
    <name evidence="3" type="ORF">VHEMI08646</name>
</gene>
<dbReference type="GO" id="GO:0005975">
    <property type="term" value="P:carbohydrate metabolic process"/>
    <property type="evidence" value="ECO:0007669"/>
    <property type="project" value="InterPro"/>
</dbReference>
<dbReference type="AlphaFoldDB" id="A0A0A1T798"/>
<evidence type="ECO:0000313" key="4">
    <source>
        <dbReference type="Proteomes" id="UP000039046"/>
    </source>
</evidence>
<evidence type="ECO:0000313" key="3">
    <source>
        <dbReference type="EMBL" id="CEJ93026.1"/>
    </source>
</evidence>
<dbReference type="OrthoDB" id="192832at2759"/>
<evidence type="ECO:0000259" key="2">
    <source>
        <dbReference type="PROSITE" id="PS51762"/>
    </source>
</evidence>
<dbReference type="SUPFAM" id="SSF49899">
    <property type="entry name" value="Concanavalin A-like lectins/glucanases"/>
    <property type="match status" value="1"/>
</dbReference>
<dbReference type="InterPro" id="IPR050546">
    <property type="entry name" value="Glycosyl_Hydrlase_16"/>
</dbReference>
<dbReference type="EMBL" id="CDHN01000005">
    <property type="protein sequence ID" value="CEJ93026.1"/>
    <property type="molecule type" value="Genomic_DNA"/>
</dbReference>
<feature type="domain" description="GH16" evidence="2">
    <location>
        <begin position="22"/>
        <end position="313"/>
    </location>
</feature>